<comment type="caution">
    <text evidence="2">The sequence shown here is derived from an EMBL/GenBank/DDBJ whole genome shotgun (WGS) entry which is preliminary data.</text>
</comment>
<keyword evidence="3" id="KW-1185">Reference proteome</keyword>
<dbReference type="AlphaFoldDB" id="A0A2T7T3R8"/>
<dbReference type="Proteomes" id="UP000245992">
    <property type="component" value="Unassembled WGS sequence"/>
</dbReference>
<feature type="transmembrane region" description="Helical" evidence="1">
    <location>
        <begin position="6"/>
        <end position="25"/>
    </location>
</feature>
<reference evidence="2 3" key="1">
    <citation type="submission" date="2013-12" db="EMBL/GenBank/DDBJ databases">
        <title>Annotated genome of Streptomyces scopuliridis.</title>
        <authorList>
            <person name="Olson J.B."/>
        </authorList>
    </citation>
    <scope>NUCLEOTIDE SEQUENCE [LARGE SCALE GENOMIC DNA]</scope>
    <source>
        <strain evidence="2 3">RB72</strain>
    </source>
</reference>
<accession>A0A2T7T3R8</accession>
<organism evidence="2 3">
    <name type="scientific">Streptomyces scopuliridis RB72</name>
    <dbReference type="NCBI Taxonomy" id="1440053"/>
    <lineage>
        <taxon>Bacteria</taxon>
        <taxon>Bacillati</taxon>
        <taxon>Actinomycetota</taxon>
        <taxon>Actinomycetes</taxon>
        <taxon>Kitasatosporales</taxon>
        <taxon>Streptomycetaceae</taxon>
        <taxon>Streptomyces</taxon>
    </lineage>
</organism>
<evidence type="ECO:0000313" key="2">
    <source>
        <dbReference type="EMBL" id="PVE09795.1"/>
    </source>
</evidence>
<proteinExistence type="predicted"/>
<gene>
    <name evidence="2" type="ORF">Y717_33245</name>
</gene>
<protein>
    <submittedName>
        <fullName evidence="2">Uncharacterized protein</fullName>
    </submittedName>
</protein>
<sequence length="29" mass="2945">MSPVKAQALYVVAITAVGGSILVALRRGC</sequence>
<keyword evidence="1" id="KW-1133">Transmembrane helix</keyword>
<dbReference type="EMBL" id="AZSP01000241">
    <property type="protein sequence ID" value="PVE09795.1"/>
    <property type="molecule type" value="Genomic_DNA"/>
</dbReference>
<keyword evidence="1" id="KW-0812">Transmembrane</keyword>
<evidence type="ECO:0000313" key="3">
    <source>
        <dbReference type="Proteomes" id="UP000245992"/>
    </source>
</evidence>
<evidence type="ECO:0000256" key="1">
    <source>
        <dbReference type="SAM" id="Phobius"/>
    </source>
</evidence>
<keyword evidence="1" id="KW-0472">Membrane</keyword>
<name>A0A2T7T3R8_9ACTN</name>